<feature type="compositionally biased region" description="Basic and acidic residues" evidence="1">
    <location>
        <begin position="301"/>
        <end position="318"/>
    </location>
</feature>
<organism evidence="2 3">
    <name type="scientific">Nicotiana attenuata</name>
    <name type="common">Coyote tobacco</name>
    <dbReference type="NCBI Taxonomy" id="49451"/>
    <lineage>
        <taxon>Eukaryota</taxon>
        <taxon>Viridiplantae</taxon>
        <taxon>Streptophyta</taxon>
        <taxon>Embryophyta</taxon>
        <taxon>Tracheophyta</taxon>
        <taxon>Spermatophyta</taxon>
        <taxon>Magnoliopsida</taxon>
        <taxon>eudicotyledons</taxon>
        <taxon>Gunneridae</taxon>
        <taxon>Pentapetalae</taxon>
        <taxon>asterids</taxon>
        <taxon>lamiids</taxon>
        <taxon>Solanales</taxon>
        <taxon>Solanaceae</taxon>
        <taxon>Nicotianoideae</taxon>
        <taxon>Nicotianeae</taxon>
        <taxon>Nicotiana</taxon>
    </lineage>
</organism>
<feature type="non-terminal residue" evidence="2">
    <location>
        <position position="356"/>
    </location>
</feature>
<dbReference type="Gramene" id="OIT08924">
    <property type="protein sequence ID" value="OIT08924"/>
    <property type="gene ID" value="A4A49_48181"/>
</dbReference>
<dbReference type="AlphaFoldDB" id="A0A1J6IXD9"/>
<proteinExistence type="predicted"/>
<protein>
    <submittedName>
        <fullName evidence="2">Uncharacterized protein</fullName>
    </submittedName>
</protein>
<reference evidence="2" key="1">
    <citation type="submission" date="2016-11" db="EMBL/GenBank/DDBJ databases">
        <title>The genome of Nicotiana attenuata.</title>
        <authorList>
            <person name="Xu S."/>
            <person name="Brockmoeller T."/>
            <person name="Gaquerel E."/>
            <person name="Navarro A."/>
            <person name="Kuhl H."/>
            <person name="Gase K."/>
            <person name="Ling Z."/>
            <person name="Zhou W."/>
            <person name="Kreitzer C."/>
            <person name="Stanke M."/>
            <person name="Tang H."/>
            <person name="Lyons E."/>
            <person name="Pandey P."/>
            <person name="Pandey S.P."/>
            <person name="Timmermann B."/>
            <person name="Baldwin I.T."/>
        </authorList>
    </citation>
    <scope>NUCLEOTIDE SEQUENCE [LARGE SCALE GENOMIC DNA]</scope>
    <source>
        <strain evidence="2">UT</strain>
    </source>
</reference>
<evidence type="ECO:0000313" key="3">
    <source>
        <dbReference type="Proteomes" id="UP000187609"/>
    </source>
</evidence>
<gene>
    <name evidence="2" type="ORF">A4A49_48181</name>
</gene>
<name>A0A1J6IXD9_NICAT</name>
<feature type="region of interest" description="Disordered" evidence="1">
    <location>
        <begin position="291"/>
        <end position="328"/>
    </location>
</feature>
<feature type="region of interest" description="Disordered" evidence="1">
    <location>
        <begin position="176"/>
        <end position="269"/>
    </location>
</feature>
<evidence type="ECO:0000256" key="1">
    <source>
        <dbReference type="SAM" id="MobiDB-lite"/>
    </source>
</evidence>
<keyword evidence="3" id="KW-1185">Reference proteome</keyword>
<sequence length="356" mass="38608">WAGSSTCRSLQQIQVQQGNNEVAHGQIGKEIVLANVNKVVQAHNNGGTGKEMVPLNSNVQLGNDVPREEEVTDGTTNQYIQTSNKFAVLEVQDGDDTESNQVADVGNKDTVNPKKQLNPTAAVFTPKSTGIGSTSRKEAIEKYKSKKDEVPSQATEIDANMRNIIATDDLQAEGRKIWNQQVEEDSDEGELPVGACGEVESSDEEVEHEENSVNNNDKGQQSVGNSIQNQGDRSPTNNNGDGAQMIITTTSHKEVPPDKAKQLQKADMQNKGGVQSIKIVGSASIQSCDVVPTNDDNQIQEVHKDKDMGKALERKGDDQTQLAETKDPLVVPDAFTSVGKDLDEESTTQNFQRVAR</sequence>
<dbReference type="Proteomes" id="UP000187609">
    <property type="component" value="Unassembled WGS sequence"/>
</dbReference>
<feature type="compositionally biased region" description="Basic and acidic residues" evidence="1">
    <location>
        <begin position="251"/>
        <end position="261"/>
    </location>
</feature>
<dbReference type="OMA" id="WAGSSTC"/>
<accession>A0A1J6IXD9</accession>
<feature type="compositionally biased region" description="Polar residues" evidence="1">
    <location>
        <begin position="218"/>
        <end position="250"/>
    </location>
</feature>
<evidence type="ECO:0000313" key="2">
    <source>
        <dbReference type="EMBL" id="OIT08924.1"/>
    </source>
</evidence>
<comment type="caution">
    <text evidence="2">The sequence shown here is derived from an EMBL/GenBank/DDBJ whole genome shotgun (WGS) entry which is preliminary data.</text>
</comment>
<feature type="non-terminal residue" evidence="2">
    <location>
        <position position="1"/>
    </location>
</feature>
<dbReference type="EMBL" id="MJEQ01025844">
    <property type="protein sequence ID" value="OIT08924.1"/>
    <property type="molecule type" value="Genomic_DNA"/>
</dbReference>